<comment type="cofactor">
    <cofactor evidence="1">
        <name>Fe(2+)</name>
        <dbReference type="ChEBI" id="CHEBI:29033"/>
    </cofactor>
</comment>
<keyword evidence="20" id="KW-1185">Reference proteome</keyword>
<dbReference type="InterPro" id="IPR011011">
    <property type="entry name" value="Znf_FYVE_PHD"/>
</dbReference>
<evidence type="ECO:0000256" key="7">
    <source>
        <dbReference type="ARBA" id="ARBA00022771"/>
    </source>
</evidence>
<evidence type="ECO:0000256" key="3">
    <source>
        <dbReference type="ARBA" id="ARBA00008037"/>
    </source>
</evidence>
<dbReference type="GO" id="GO:0140680">
    <property type="term" value="F:histone H3K36me/H3K36me2 demethylase activity"/>
    <property type="evidence" value="ECO:0007669"/>
    <property type="project" value="UniProtKB-EC"/>
</dbReference>
<evidence type="ECO:0000256" key="12">
    <source>
        <dbReference type="ARBA" id="ARBA00023163"/>
    </source>
</evidence>
<dbReference type="InterPro" id="IPR019787">
    <property type="entry name" value="Znf_PHD-finger"/>
</dbReference>
<keyword evidence="9" id="KW-0560">Oxidoreductase</keyword>
<evidence type="ECO:0000256" key="15">
    <source>
        <dbReference type="ARBA" id="ARBA00047915"/>
    </source>
</evidence>
<evidence type="ECO:0000256" key="11">
    <source>
        <dbReference type="ARBA" id="ARBA00023015"/>
    </source>
</evidence>
<evidence type="ECO:0000256" key="9">
    <source>
        <dbReference type="ARBA" id="ARBA00023002"/>
    </source>
</evidence>
<evidence type="ECO:0000259" key="17">
    <source>
        <dbReference type="PROSITE" id="PS50016"/>
    </source>
</evidence>
<accession>A0A9P7V5S6</accession>
<dbReference type="Proteomes" id="UP000790833">
    <property type="component" value="Unassembled WGS sequence"/>
</dbReference>
<dbReference type="SMART" id="SM00558">
    <property type="entry name" value="JmjC"/>
    <property type="match status" value="1"/>
</dbReference>
<keyword evidence="6" id="KW-0479">Metal-binding</keyword>
<evidence type="ECO:0000313" key="19">
    <source>
        <dbReference type="EMBL" id="KAG7191765.1"/>
    </source>
</evidence>
<evidence type="ECO:0000259" key="18">
    <source>
        <dbReference type="PROSITE" id="PS51184"/>
    </source>
</evidence>
<feature type="domain" description="PHD-type" evidence="17">
    <location>
        <begin position="22"/>
        <end position="77"/>
    </location>
</feature>
<comment type="subcellular location">
    <subcellularLocation>
        <location evidence="2">Nucleus</location>
    </subcellularLocation>
</comment>
<feature type="domain" description="JmjC" evidence="18">
    <location>
        <begin position="237"/>
        <end position="398"/>
    </location>
</feature>
<evidence type="ECO:0000256" key="16">
    <source>
        <dbReference type="PROSITE-ProRule" id="PRU00146"/>
    </source>
</evidence>
<reference evidence="19" key="1">
    <citation type="submission" date="2021-03" db="EMBL/GenBank/DDBJ databases">
        <authorList>
            <person name="Palmer J.M."/>
        </authorList>
    </citation>
    <scope>NUCLEOTIDE SEQUENCE</scope>
    <source>
        <strain evidence="19">ARV_011</strain>
    </source>
</reference>
<dbReference type="AlphaFoldDB" id="A0A9P7V5S6"/>
<evidence type="ECO:0000256" key="4">
    <source>
        <dbReference type="ARBA" id="ARBA00013246"/>
    </source>
</evidence>
<evidence type="ECO:0000256" key="14">
    <source>
        <dbReference type="ARBA" id="ARBA00031083"/>
    </source>
</evidence>
<dbReference type="Pfam" id="PF00628">
    <property type="entry name" value="PHD"/>
    <property type="match status" value="1"/>
</dbReference>
<keyword evidence="11" id="KW-0805">Transcription regulation</keyword>
<dbReference type="InterPro" id="IPR003347">
    <property type="entry name" value="JmjC_dom"/>
</dbReference>
<proteinExistence type="inferred from homology"/>
<keyword evidence="8" id="KW-0862">Zinc</keyword>
<keyword evidence="10" id="KW-0408">Iron</keyword>
<keyword evidence="7 16" id="KW-0863">Zinc-finger</keyword>
<dbReference type="InterPro" id="IPR019786">
    <property type="entry name" value="Zinc_finger_PHD-type_CS"/>
</dbReference>
<dbReference type="EMBL" id="JAHMUF010000023">
    <property type="protein sequence ID" value="KAG7191765.1"/>
    <property type="molecule type" value="Genomic_DNA"/>
</dbReference>
<evidence type="ECO:0000313" key="20">
    <source>
        <dbReference type="Proteomes" id="UP000790833"/>
    </source>
</evidence>
<dbReference type="InterPro" id="IPR041667">
    <property type="entry name" value="Cupin_8"/>
</dbReference>
<dbReference type="PANTHER" id="PTHR23123">
    <property type="entry name" value="PHD/F-BOX CONTAINING PROTEIN"/>
    <property type="match status" value="1"/>
</dbReference>
<dbReference type="Gene3D" id="2.60.120.650">
    <property type="entry name" value="Cupin"/>
    <property type="match status" value="1"/>
</dbReference>
<dbReference type="GeneID" id="66116104"/>
<dbReference type="OrthoDB" id="5876800at2759"/>
<evidence type="ECO:0000256" key="13">
    <source>
        <dbReference type="ARBA" id="ARBA00023242"/>
    </source>
</evidence>
<keyword evidence="12" id="KW-0804">Transcription</keyword>
<dbReference type="SUPFAM" id="SSF51197">
    <property type="entry name" value="Clavaminate synthase-like"/>
    <property type="match status" value="1"/>
</dbReference>
<sequence length="496" mass="57295">MVAVKRENESQDSITVSSNNSGNECMICAKLGSRKKDFSTWIQCDVCKRWTHTECSGLDSETVNEINLYHCNDCNAKHGPLVMRRKSKRSKVLIDYAAYNEGLTFALNKSHHPHVSKFHSFPIEVPDTVRDLTVNPYIDVVSSCTAKEAISSRWTRPILVPQADLLVVGMELPRPREEISVDYIAEHVGKDQPIEVMDVLSQLGVVPGWNMGQWQEYFTTASNHRDRIRNVILLEVSKVTGLGDKFIRPKVVRDLDVVDKTWVDPDQERPQVTKYCLMSVKGSFTDFHIDFGGTSVYYTICSGEKIFLMFPPNESNLYLYTQWCLEPNQNYIWFPDYTKKSLKPNKGFKVTLKEGDLFYIPSGWIHCVYTPSDSVVIGGNFLTLMNMPMQLRIAQLEKDTLVPYKFRFPLFNKSLWLTSWYYYNHKAEFEDFLGGDKALQYEVITTLKDHLESHLLISKKNKTAKMSIPQEIITQEIPQFLYHLEEWALSYKIKRD</sequence>
<dbReference type="GO" id="GO:0005634">
    <property type="term" value="C:nucleus"/>
    <property type="evidence" value="ECO:0007669"/>
    <property type="project" value="UniProtKB-SubCell"/>
</dbReference>
<dbReference type="InterPro" id="IPR001965">
    <property type="entry name" value="Znf_PHD"/>
</dbReference>
<comment type="catalytic activity">
    <reaction evidence="15">
        <text>N(6),N(6)-dimethyl-L-lysyl(36)-[histone H3] + 2 2-oxoglutarate + 2 O2 = L-lysyl(36)-[histone H3] + 2 formaldehyde + 2 succinate + 2 CO2</text>
        <dbReference type="Rhea" id="RHEA:42032"/>
        <dbReference type="Rhea" id="RHEA-COMP:9785"/>
        <dbReference type="Rhea" id="RHEA-COMP:9787"/>
        <dbReference type="ChEBI" id="CHEBI:15379"/>
        <dbReference type="ChEBI" id="CHEBI:16526"/>
        <dbReference type="ChEBI" id="CHEBI:16810"/>
        <dbReference type="ChEBI" id="CHEBI:16842"/>
        <dbReference type="ChEBI" id="CHEBI:29969"/>
        <dbReference type="ChEBI" id="CHEBI:30031"/>
        <dbReference type="ChEBI" id="CHEBI:61976"/>
        <dbReference type="EC" id="1.14.11.27"/>
    </reaction>
</comment>
<dbReference type="InterPro" id="IPR050690">
    <property type="entry name" value="JHDM1_Histone_Demethylase"/>
</dbReference>
<dbReference type="Pfam" id="PF13621">
    <property type="entry name" value="Cupin_8"/>
    <property type="match status" value="1"/>
</dbReference>
<dbReference type="SUPFAM" id="SSF57903">
    <property type="entry name" value="FYVE/PHD zinc finger"/>
    <property type="match status" value="1"/>
</dbReference>
<evidence type="ECO:0000256" key="10">
    <source>
        <dbReference type="ARBA" id="ARBA00023004"/>
    </source>
</evidence>
<comment type="similarity">
    <text evidence="3">Belongs to the JHDM1 histone demethylase family.</text>
</comment>
<evidence type="ECO:0000256" key="6">
    <source>
        <dbReference type="ARBA" id="ARBA00022723"/>
    </source>
</evidence>
<dbReference type="PROSITE" id="PS50016">
    <property type="entry name" value="ZF_PHD_2"/>
    <property type="match status" value="1"/>
</dbReference>
<dbReference type="CDD" id="cd15517">
    <property type="entry name" value="PHD_TCF19_like"/>
    <property type="match status" value="1"/>
</dbReference>
<comment type="caution">
    <text evidence="19">The sequence shown here is derived from an EMBL/GenBank/DDBJ whole genome shotgun (WGS) entry which is preliminary data.</text>
</comment>
<dbReference type="PROSITE" id="PS51184">
    <property type="entry name" value="JMJC"/>
    <property type="match status" value="1"/>
</dbReference>
<dbReference type="EC" id="1.14.11.27" evidence="4"/>
<evidence type="ECO:0000256" key="8">
    <source>
        <dbReference type="ARBA" id="ARBA00022833"/>
    </source>
</evidence>
<dbReference type="GO" id="GO:0008270">
    <property type="term" value="F:zinc ion binding"/>
    <property type="evidence" value="ECO:0007669"/>
    <property type="project" value="UniProtKB-KW"/>
</dbReference>
<gene>
    <name evidence="19" type="primary">JHD1</name>
    <name evidence="19" type="ORF">KQ657_002730</name>
</gene>
<evidence type="ECO:0000256" key="1">
    <source>
        <dbReference type="ARBA" id="ARBA00001954"/>
    </source>
</evidence>
<keyword evidence="13" id="KW-0539">Nucleus</keyword>
<dbReference type="SMART" id="SM00249">
    <property type="entry name" value="PHD"/>
    <property type="match status" value="1"/>
</dbReference>
<organism evidence="19 20">
    <name type="scientific">Scheffersomyces spartinae</name>
    <dbReference type="NCBI Taxonomy" id="45513"/>
    <lineage>
        <taxon>Eukaryota</taxon>
        <taxon>Fungi</taxon>
        <taxon>Dikarya</taxon>
        <taxon>Ascomycota</taxon>
        <taxon>Saccharomycotina</taxon>
        <taxon>Pichiomycetes</taxon>
        <taxon>Debaryomycetaceae</taxon>
        <taxon>Scheffersomyces</taxon>
    </lineage>
</organism>
<evidence type="ECO:0000256" key="2">
    <source>
        <dbReference type="ARBA" id="ARBA00004123"/>
    </source>
</evidence>
<name>A0A9P7V5S6_9ASCO</name>
<protein>
    <recommendedName>
        <fullName evidence="5">JmjC domain-containing histone demethylation protein 1</fullName>
        <ecNumber evidence="4">1.14.11.27</ecNumber>
    </recommendedName>
    <alternativeName>
        <fullName evidence="14">[Histone-H3]-lysine-36 demethylase 1</fullName>
    </alternativeName>
</protein>
<evidence type="ECO:0000256" key="5">
    <source>
        <dbReference type="ARBA" id="ARBA00015153"/>
    </source>
</evidence>
<dbReference type="RefSeq" id="XP_043047317.1">
    <property type="nucleotide sequence ID" value="XM_043193480.1"/>
</dbReference>
<dbReference type="PROSITE" id="PS01359">
    <property type="entry name" value="ZF_PHD_1"/>
    <property type="match status" value="1"/>
</dbReference>